<dbReference type="PANTHER" id="PTHR33964:SF1">
    <property type="entry name" value="RE45066P"/>
    <property type="match status" value="1"/>
</dbReference>
<organism evidence="2">
    <name type="scientific">Hadrurus spadix</name>
    <dbReference type="NCBI Taxonomy" id="141984"/>
    <lineage>
        <taxon>Eukaryota</taxon>
        <taxon>Metazoa</taxon>
        <taxon>Ecdysozoa</taxon>
        <taxon>Arthropoda</taxon>
        <taxon>Chelicerata</taxon>
        <taxon>Arachnida</taxon>
        <taxon>Scorpiones</taxon>
        <taxon>Iurida</taxon>
        <taxon>Iuroidea</taxon>
        <taxon>Hadrurus</taxon>
    </lineage>
</organism>
<evidence type="ECO:0000313" key="2">
    <source>
        <dbReference type="EMBL" id="JAV47654.1"/>
    </source>
</evidence>
<protein>
    <submittedName>
        <fullName evidence="2">Venom protein</fullName>
    </submittedName>
</protein>
<proteinExistence type="predicted"/>
<keyword evidence="1" id="KW-0732">Signal</keyword>
<name>A0A1W7R944_9SCOR</name>
<dbReference type="AlphaFoldDB" id="A0A1W7R944"/>
<dbReference type="PANTHER" id="PTHR33964">
    <property type="entry name" value="RE45066P-RELATED"/>
    <property type="match status" value="1"/>
</dbReference>
<feature type="chain" id="PRO_5012664626" evidence="1">
    <location>
        <begin position="21"/>
        <end position="228"/>
    </location>
</feature>
<reference evidence="2" key="1">
    <citation type="submission" date="2016-11" db="EMBL/GenBank/DDBJ databases">
        <title>Venom-gland transcriptomics and venom proteomics of the black-back scorpion (Hadrurus spadix) reveal detectability challenges and an unexplored realm of animal toxin diversity.</title>
        <authorList>
            <person name="Rokyta D.R."/>
            <person name="Ward M.J."/>
        </authorList>
    </citation>
    <scope>NUCLEOTIDE SEQUENCE</scope>
    <source>
        <tissue evidence="2">Venom gland</tissue>
    </source>
</reference>
<feature type="signal peptide" evidence="1">
    <location>
        <begin position="1"/>
        <end position="20"/>
    </location>
</feature>
<evidence type="ECO:0000256" key="1">
    <source>
        <dbReference type="SAM" id="SignalP"/>
    </source>
</evidence>
<sequence length="228" mass="25020">MKTTFLLVIAAAFAVQISKQDSCHLREIDLCVGVAVVALSNSPVPNNQEQIDEQCKVGRETVDCFKNFTNKCTTQLQRELIGFATQSGQATFDDYCTPGSKLSKDVLAKHECLSKTWEEQRSCMTDAQAAVEAVYDAPVDKRLDVLCCAYRRYRQCGLEIARKNCGDDVEDFINQITGLVVGNLPNLICNDCGKEDSKCSGLLPPPGTKPKGRDSDSPIAQLLGIYLN</sequence>
<dbReference type="EMBL" id="GFAH01000735">
    <property type="protein sequence ID" value="JAV47654.1"/>
    <property type="molecule type" value="Transcribed_RNA"/>
</dbReference>
<accession>A0A1W7R944</accession>